<evidence type="ECO:0000256" key="11">
    <source>
        <dbReference type="ARBA" id="ARBA00035184"/>
    </source>
</evidence>
<evidence type="ECO:0000313" key="16">
    <source>
        <dbReference type="Proteomes" id="UP000472275"/>
    </source>
</evidence>
<evidence type="ECO:0000256" key="3">
    <source>
        <dbReference type="ARBA" id="ARBA00005421"/>
    </source>
</evidence>
<dbReference type="Gene3D" id="6.10.280.120">
    <property type="entry name" value="Growth arrest and DNA-damage-inducible proteins-interacting protein 1"/>
    <property type="match status" value="1"/>
</dbReference>
<evidence type="ECO:0000256" key="2">
    <source>
        <dbReference type="ARBA" id="ARBA00004173"/>
    </source>
</evidence>
<dbReference type="GO" id="GO:0005739">
    <property type="term" value="C:mitochondrion"/>
    <property type="evidence" value="ECO:0007669"/>
    <property type="project" value="UniProtKB-SubCell"/>
</dbReference>
<evidence type="ECO:0000256" key="6">
    <source>
        <dbReference type="ARBA" id="ARBA00023128"/>
    </source>
</evidence>
<dbReference type="InParanoid" id="A0A663F0V7"/>
<dbReference type="Pfam" id="PF10147">
    <property type="entry name" value="CR6_interact"/>
    <property type="match status" value="1"/>
</dbReference>
<keyword evidence="8" id="KW-0687">Ribonucleoprotein</keyword>
<organism evidence="15 16">
    <name type="scientific">Aquila chrysaetos chrysaetos</name>
    <dbReference type="NCBI Taxonomy" id="223781"/>
    <lineage>
        <taxon>Eukaryota</taxon>
        <taxon>Metazoa</taxon>
        <taxon>Chordata</taxon>
        <taxon>Craniata</taxon>
        <taxon>Vertebrata</taxon>
        <taxon>Euteleostomi</taxon>
        <taxon>Archelosauria</taxon>
        <taxon>Archosauria</taxon>
        <taxon>Dinosauria</taxon>
        <taxon>Saurischia</taxon>
        <taxon>Theropoda</taxon>
        <taxon>Coelurosauria</taxon>
        <taxon>Aves</taxon>
        <taxon>Neognathae</taxon>
        <taxon>Neoaves</taxon>
        <taxon>Telluraves</taxon>
        <taxon>Accipitrimorphae</taxon>
        <taxon>Accipitriformes</taxon>
        <taxon>Accipitridae</taxon>
        <taxon>Accipitrinae</taxon>
        <taxon>Aquila</taxon>
    </lineage>
</organism>
<evidence type="ECO:0000256" key="4">
    <source>
        <dbReference type="ARBA" id="ARBA00022980"/>
    </source>
</evidence>
<accession>A0A663F0V7</accession>
<feature type="region of interest" description="Disordered" evidence="14">
    <location>
        <begin position="83"/>
        <end position="231"/>
    </location>
</feature>
<dbReference type="AlphaFoldDB" id="A0A663F0V7"/>
<keyword evidence="4" id="KW-0689">Ribosomal protein</keyword>
<keyword evidence="6" id="KW-0496">Mitochondrion</keyword>
<feature type="compositionally biased region" description="Basic and acidic residues" evidence="14">
    <location>
        <begin position="83"/>
        <end position="115"/>
    </location>
</feature>
<keyword evidence="16" id="KW-1185">Reference proteome</keyword>
<proteinExistence type="inferred from homology"/>
<reference evidence="15" key="1">
    <citation type="submission" date="2025-08" db="UniProtKB">
        <authorList>
            <consortium name="Ensembl"/>
        </authorList>
    </citation>
    <scope>IDENTIFICATION</scope>
</reference>
<evidence type="ECO:0000256" key="9">
    <source>
        <dbReference type="ARBA" id="ARBA00023306"/>
    </source>
</evidence>
<evidence type="ECO:0000256" key="7">
    <source>
        <dbReference type="ARBA" id="ARBA00023242"/>
    </source>
</evidence>
<evidence type="ECO:0000256" key="5">
    <source>
        <dbReference type="ARBA" id="ARBA00023054"/>
    </source>
</evidence>
<name>A0A663F0V7_AQUCH</name>
<sequence length="231" mass="25471">MAAPLGRALAAAVPGRARASLAIAAPARPYRAAPLRRRRGPAPAPSDPADLRAAARRFGRLGEAAGVPAWRLWPDPERLRAAEAEEREWERPLREMEAALDRREREEARRREERQQLVARSLAAMPARVSAWRQERAQARERAQQEAERRQRLLAQAGLGGAPRPGTPARGSPQAQALLQDLERQQRREEKRRRRQEREEAARSAMAAAEAAAASRPPPGATPQSAGTVSS</sequence>
<evidence type="ECO:0000256" key="8">
    <source>
        <dbReference type="ARBA" id="ARBA00023274"/>
    </source>
</evidence>
<dbReference type="InterPro" id="IPR018472">
    <property type="entry name" value="Ribosomal_mL64"/>
</dbReference>
<dbReference type="Proteomes" id="UP000472275">
    <property type="component" value="Unassembled WGS sequence"/>
</dbReference>
<feature type="compositionally biased region" description="Polar residues" evidence="14">
    <location>
        <begin position="222"/>
        <end position="231"/>
    </location>
</feature>
<comment type="similarity">
    <text evidence="3">Belongs to the mitochondrion-specific ribosomal protein mL64 family.</text>
</comment>
<dbReference type="Ensembl" id="ENSACCT00020018710.1">
    <property type="protein sequence ID" value="ENSACCP00020017928.1"/>
    <property type="gene ID" value="ENSACCG00020012313.1"/>
</dbReference>
<evidence type="ECO:0000256" key="1">
    <source>
        <dbReference type="ARBA" id="ARBA00004123"/>
    </source>
</evidence>
<gene>
    <name evidence="15" type="primary">GADD45GIP1</name>
</gene>
<dbReference type="GO" id="GO:0005840">
    <property type="term" value="C:ribosome"/>
    <property type="evidence" value="ECO:0007669"/>
    <property type="project" value="UniProtKB-KW"/>
</dbReference>
<evidence type="ECO:0000313" key="15">
    <source>
        <dbReference type="Ensembl" id="ENSACCP00020017928.1"/>
    </source>
</evidence>
<feature type="compositionally biased region" description="Low complexity" evidence="14">
    <location>
        <begin position="203"/>
        <end position="215"/>
    </location>
</feature>
<dbReference type="GeneTree" id="ENSGT00960000191851"/>
<dbReference type="PANTHER" id="PTHR31761">
    <property type="entry name" value="GROWTH ARREST AND DNA DAMAGE-INDUCIBLE PROTEINS-INTERACTING PROTEIN 1 GADD45GIP1"/>
    <property type="match status" value="1"/>
</dbReference>
<dbReference type="PANTHER" id="PTHR31761:SF1">
    <property type="entry name" value="LARGE RIBOSOMAL SUBUNIT PROTEIN ML64"/>
    <property type="match status" value="1"/>
</dbReference>
<dbReference type="InterPro" id="IPR043035">
    <property type="entry name" value="Ribosomal_mL64_sf"/>
</dbReference>
<comment type="subcellular location">
    <subcellularLocation>
        <location evidence="2">Mitochondrion</location>
    </subcellularLocation>
    <subcellularLocation>
        <location evidence="1">Nucleus</location>
    </subcellularLocation>
</comment>
<feature type="compositionally biased region" description="Low complexity" evidence="14">
    <location>
        <begin position="164"/>
        <end position="180"/>
    </location>
</feature>
<evidence type="ECO:0000256" key="10">
    <source>
        <dbReference type="ARBA" id="ARBA00030700"/>
    </source>
</evidence>
<evidence type="ECO:0000256" key="12">
    <source>
        <dbReference type="ARBA" id="ARBA00035485"/>
    </source>
</evidence>
<evidence type="ECO:0000256" key="14">
    <source>
        <dbReference type="SAM" id="MobiDB-lite"/>
    </source>
</evidence>
<feature type="compositionally biased region" description="Basic and acidic residues" evidence="14">
    <location>
        <begin position="133"/>
        <end position="151"/>
    </location>
</feature>
<dbReference type="GO" id="GO:0005634">
    <property type="term" value="C:nucleus"/>
    <property type="evidence" value="ECO:0007669"/>
    <property type="project" value="UniProtKB-SubCell"/>
</dbReference>
<protein>
    <recommendedName>
        <fullName evidence="11">Large ribosomal subunit protein mL64</fullName>
    </recommendedName>
    <alternativeName>
        <fullName evidence="10">39S ribosomal protein L59, mitochondrial</fullName>
    </alternativeName>
    <alternativeName>
        <fullName evidence="12">Growth arrest and DNA damage-inducible proteins-interacting protein 1</fullName>
    </alternativeName>
</protein>
<keyword evidence="5" id="KW-0175">Coiled coil</keyword>
<keyword evidence="9" id="KW-0131">Cell cycle</keyword>
<comment type="function">
    <text evidence="13">Acts as a negative regulator of G1 to S cell cycle phase progression by inhibiting cyclin-dependent kinases. Inhibitory effects are additive with GADD45 proteins but also occur in the absence of GADD45 proteins. Acts as a repressor of the orphan nuclear receptor NR4A1 by inhibiting AB domain-mediated transcriptional activity. May be involved in the hormone-mediated regulation of NR4A1 transcriptional activity. May play a role in mitochondrial protein synthesis.</text>
</comment>
<dbReference type="GO" id="GO:1990904">
    <property type="term" value="C:ribonucleoprotein complex"/>
    <property type="evidence" value="ECO:0007669"/>
    <property type="project" value="UniProtKB-KW"/>
</dbReference>
<keyword evidence="7" id="KW-0539">Nucleus</keyword>
<reference evidence="15" key="2">
    <citation type="submission" date="2025-09" db="UniProtKB">
        <authorList>
            <consortium name="Ensembl"/>
        </authorList>
    </citation>
    <scope>IDENTIFICATION</scope>
</reference>
<evidence type="ECO:0000256" key="13">
    <source>
        <dbReference type="ARBA" id="ARBA00060144"/>
    </source>
</evidence>